<comment type="caution">
    <text evidence="2">The sequence shown here is derived from an EMBL/GenBank/DDBJ whole genome shotgun (WGS) entry which is preliminary data.</text>
</comment>
<evidence type="ECO:0000313" key="2">
    <source>
        <dbReference type="EMBL" id="GBN49505.1"/>
    </source>
</evidence>
<name>A0A4Y2PC34_ARAVE</name>
<gene>
    <name evidence="2" type="ORF">AVEN_270145_1</name>
</gene>
<reference evidence="2 3" key="1">
    <citation type="journal article" date="2019" name="Sci. Rep.">
        <title>Orb-weaving spider Araneus ventricosus genome elucidates the spidroin gene catalogue.</title>
        <authorList>
            <person name="Kono N."/>
            <person name="Nakamura H."/>
            <person name="Ohtoshi R."/>
            <person name="Moran D.A.P."/>
            <person name="Shinohara A."/>
            <person name="Yoshida Y."/>
            <person name="Fujiwara M."/>
            <person name="Mori M."/>
            <person name="Tomita M."/>
            <person name="Arakawa K."/>
        </authorList>
    </citation>
    <scope>NUCLEOTIDE SEQUENCE [LARGE SCALE GENOMIC DNA]</scope>
</reference>
<dbReference type="Proteomes" id="UP000499080">
    <property type="component" value="Unassembled WGS sequence"/>
</dbReference>
<sequence>MDPICINCGEKGHLAAWKGCKALPIIKKPSARQSGKTYAQAATGESKKEEKTEERSAEKNTDVIDDMTELKDSLQALKEMKTLLQEFLTLLEAARLCRKTKTRQEKHLKCRSYHPPFLALSRHTASHPHRAEEAITMNGSLDPPFRSTSFKPGPSVIFHQARGLRPSASSNFHRCVCCFLHSVCVLVNLLGLKSFYLKDSEKNGPSSTTMNRKSNQYL</sequence>
<organism evidence="2 3">
    <name type="scientific">Araneus ventricosus</name>
    <name type="common">Orbweaver spider</name>
    <name type="synonym">Epeira ventricosa</name>
    <dbReference type="NCBI Taxonomy" id="182803"/>
    <lineage>
        <taxon>Eukaryota</taxon>
        <taxon>Metazoa</taxon>
        <taxon>Ecdysozoa</taxon>
        <taxon>Arthropoda</taxon>
        <taxon>Chelicerata</taxon>
        <taxon>Arachnida</taxon>
        <taxon>Araneae</taxon>
        <taxon>Araneomorphae</taxon>
        <taxon>Entelegynae</taxon>
        <taxon>Araneoidea</taxon>
        <taxon>Araneidae</taxon>
        <taxon>Araneus</taxon>
    </lineage>
</organism>
<dbReference type="AlphaFoldDB" id="A0A4Y2PC34"/>
<dbReference type="EMBL" id="BGPR01011082">
    <property type="protein sequence ID" value="GBN49505.1"/>
    <property type="molecule type" value="Genomic_DNA"/>
</dbReference>
<feature type="region of interest" description="Disordered" evidence="1">
    <location>
        <begin position="31"/>
        <end position="59"/>
    </location>
</feature>
<dbReference type="OrthoDB" id="6775860at2759"/>
<keyword evidence="3" id="KW-1185">Reference proteome</keyword>
<protein>
    <submittedName>
        <fullName evidence="2">Uncharacterized protein</fullName>
    </submittedName>
</protein>
<feature type="compositionally biased region" description="Basic and acidic residues" evidence="1">
    <location>
        <begin position="45"/>
        <end position="59"/>
    </location>
</feature>
<proteinExistence type="predicted"/>
<evidence type="ECO:0000256" key="1">
    <source>
        <dbReference type="SAM" id="MobiDB-lite"/>
    </source>
</evidence>
<accession>A0A4Y2PC34</accession>
<evidence type="ECO:0000313" key="3">
    <source>
        <dbReference type="Proteomes" id="UP000499080"/>
    </source>
</evidence>